<proteinExistence type="predicted"/>
<dbReference type="RefSeq" id="WP_285274059.1">
    <property type="nucleotide sequence ID" value="NZ_JASNVW010000004.1"/>
</dbReference>
<protein>
    <recommendedName>
        <fullName evidence="3">YqgF/RNase H-like domain-containing protein</fullName>
    </recommendedName>
</protein>
<gene>
    <name evidence="1" type="ORF">QPL79_06820</name>
</gene>
<sequence length="169" mass="18699">MLVVDEDGLKYLESIKCMFNCIVVNTNKNAVEKSAIMTLVLSRIDKVDVTTLIAGLDYGSNIGLAIFADSNLIFVNSYRGEESVIKTLKMFFDAIPASKKVIRIGIPSELIHAKLSKFIDDLLKKFSGNVVIELVHEHKTSKSSLIIDESLDEDSIAAINIALKAFQNY</sequence>
<name>A0ABD4Z803_9CREN</name>
<evidence type="ECO:0000313" key="1">
    <source>
        <dbReference type="EMBL" id="MDK6029072.1"/>
    </source>
</evidence>
<dbReference type="AlphaFoldDB" id="A0ABD4Z803"/>
<dbReference type="Proteomes" id="UP001529235">
    <property type="component" value="Unassembled WGS sequence"/>
</dbReference>
<dbReference type="EMBL" id="JASNVW010000004">
    <property type="protein sequence ID" value="MDK6029072.1"/>
    <property type="molecule type" value="Genomic_DNA"/>
</dbReference>
<evidence type="ECO:0008006" key="3">
    <source>
        <dbReference type="Google" id="ProtNLM"/>
    </source>
</evidence>
<reference evidence="1 2" key="1">
    <citation type="submission" date="2023-05" db="EMBL/GenBank/DDBJ databases">
        <title>A new hyperthermophilic archaea 'Ignisphaera cupida' sp. nov. and description of the family 'Ignisphaeraceae' fam. nov.</title>
        <authorList>
            <person name="Podosokorskaya O.A."/>
            <person name="Elcheninov A.G."/>
            <person name="Klukina A."/>
            <person name="Merkel A.Y."/>
        </authorList>
    </citation>
    <scope>NUCLEOTIDE SEQUENCE [LARGE SCALE GENOMIC DNA]</scope>
    <source>
        <strain evidence="1 2">4213-co</strain>
    </source>
</reference>
<organism evidence="1 2">
    <name type="scientific">Ignisphaera cupida</name>
    <dbReference type="NCBI Taxonomy" id="3050454"/>
    <lineage>
        <taxon>Archaea</taxon>
        <taxon>Thermoproteota</taxon>
        <taxon>Thermoprotei</taxon>
        <taxon>Desulfurococcales</taxon>
        <taxon>Desulfurococcaceae</taxon>
        <taxon>Ignisphaera</taxon>
    </lineage>
</organism>
<comment type="caution">
    <text evidence="1">The sequence shown here is derived from an EMBL/GenBank/DDBJ whole genome shotgun (WGS) entry which is preliminary data.</text>
</comment>
<keyword evidence="2" id="KW-1185">Reference proteome</keyword>
<evidence type="ECO:0000313" key="2">
    <source>
        <dbReference type="Proteomes" id="UP001529235"/>
    </source>
</evidence>
<accession>A0ABD4Z803</accession>